<evidence type="ECO:0000256" key="12">
    <source>
        <dbReference type="SAM" id="Coils"/>
    </source>
</evidence>
<feature type="region of interest" description="Disordered" evidence="13">
    <location>
        <begin position="22"/>
        <end position="78"/>
    </location>
</feature>
<feature type="coiled-coil region" evidence="12">
    <location>
        <begin position="304"/>
        <end position="412"/>
    </location>
</feature>
<evidence type="ECO:0000256" key="10">
    <source>
        <dbReference type="ARBA" id="ARBA00023204"/>
    </source>
</evidence>
<dbReference type="SUPFAM" id="SSF52540">
    <property type="entry name" value="P-loop containing nucleoside triphosphate hydrolases"/>
    <property type="match status" value="1"/>
</dbReference>
<comment type="similarity">
    <text evidence="3">Belongs to the SMC family. SMC6 subfamily.</text>
</comment>
<dbReference type="GO" id="GO:0003684">
    <property type="term" value="F:damaged DNA binding"/>
    <property type="evidence" value="ECO:0007669"/>
    <property type="project" value="TreeGrafter"/>
</dbReference>
<accession>A0A0C3GXY3</accession>
<evidence type="ECO:0000313" key="15">
    <source>
        <dbReference type="EMBL" id="KIN00941.1"/>
    </source>
</evidence>
<dbReference type="InterPro" id="IPR027417">
    <property type="entry name" value="P-loop_NTPase"/>
</dbReference>
<evidence type="ECO:0000313" key="16">
    <source>
        <dbReference type="Proteomes" id="UP000054321"/>
    </source>
</evidence>
<gene>
    <name evidence="15" type="ORF">OIDMADRAFT_41618</name>
</gene>
<dbReference type="Pfam" id="PF02463">
    <property type="entry name" value="SMC_N"/>
    <property type="match status" value="1"/>
</dbReference>
<evidence type="ECO:0000259" key="14">
    <source>
        <dbReference type="Pfam" id="PF02463"/>
    </source>
</evidence>
<evidence type="ECO:0000256" key="11">
    <source>
        <dbReference type="ARBA" id="ARBA00023242"/>
    </source>
</evidence>
<dbReference type="FunCoup" id="A0A0C3GXY3">
    <property type="interactions" value="811"/>
</dbReference>
<evidence type="ECO:0000256" key="4">
    <source>
        <dbReference type="ARBA" id="ARBA00022454"/>
    </source>
</evidence>
<evidence type="ECO:0000256" key="5">
    <source>
        <dbReference type="ARBA" id="ARBA00022741"/>
    </source>
</evidence>
<dbReference type="HOGENOM" id="CLU_009063_0_0_1"/>
<dbReference type="InterPro" id="IPR003395">
    <property type="entry name" value="RecF/RecN/SMC_N"/>
</dbReference>
<feature type="coiled-coil region" evidence="12">
    <location>
        <begin position="742"/>
        <end position="969"/>
    </location>
</feature>
<dbReference type="AlphaFoldDB" id="A0A0C3GXY3"/>
<dbReference type="Gene3D" id="1.10.287.1490">
    <property type="match status" value="1"/>
</dbReference>
<sequence length="1172" mass="132611">MAPIKRSRREEEEGVLLQRFTSNSRYSAAHKRARISGGRSIGSESPRDQSPSTYSSEDDPNESPNAESHEDSTLPPSTQYEILRDNGFKHLENPDLDDQRATQRFLARRDQIGDNHAAENGIIEEITCINFMCHDKLHVKLGPLINFVVGMNGSGKSAVLTAITLCLGGKASATNRGASLKSLIKGGTEQAILIVKLKNEGSDAYQQDLYGKSIIVERHFSKTGSSGYRLKNERGRIVSTKKGDVDDIIEYYQLQVDNPMNVLTQDAAKSFIQNSTPAQKYKFFVEGVQLQQLDNDYRLVSDTCDQIGEKLKDGKKDVKDLKRKADLAKEKVDFVRQHEDMRRAFRRMGDQLAWAQVEEVESQLAERECAVAASQNEIDQAERAAEEKGILFQRTDEAVDRAVEAERQLEQEAAPLNHEEQAAKAAYDTAAAEVQAAHTEQRRIQSSLKEAKNKAASVESDIAEERGRMVDANGGALTRKQAEIEAAQKEVSEVKESLKSSDAEGPKLEEKRQAAEKELEDAKIRLAAKAKDIEESRKRLHNLNSDRGNVMAGYDPKMPRLIQTIRNDTGFREQPVGPIGLHIQLLNPSWSALLEAIFANVLNGFIVTSKADQMRLSDIMRRLGVQMFCPIFIGNHHPINTKGHEPDPQYETILRVLQIDNELVLNQLVINQAIEQSILIRKREDAWRVMYSGPKPVNVRQCYAMHDTSREYGHRLAYTGRHQTATDMRPVKINGRQAPRMKTDIESQIDIQREALAQLERERIDLDGQHRVLLQNFNRCKQNIIQQKRTREELKLKHQRAQDLAERLQAEYDRVNVEDGRLDALKQQLEESLRDVTIYEEAYGSQGVEKEKLNEHSAFKKRELNAVKLRVAEHAAILQKAQNKVRNARQARQISLTEKNIAIEAIEILRSKKQVAERKRDQLAAQVQAFITQASEVCERVPVPDGETTASLEAKCIQLKATLRAYNKQQGGTDQEINDAYHEAIRAYETARSYLNGMAELSSLLKLSFKKRIEMYHRFQKFISARSRINFNYLLSERAFRGKLLIDHRNRKLDVHVEPDETTKSSKGRATKTLSGGEKSFSSICLLLALWEAMGAPLRCLDEFDVFMDDVNRDVSTRMIISAARRSVGRQFILITPKALGAGVEIGEDVKIHKLIDPRAKGQRAIDEMMET</sequence>
<name>A0A0C3GXY3_OIDMZ</name>
<feature type="region of interest" description="Disordered" evidence="13">
    <location>
        <begin position="1057"/>
        <end position="1076"/>
    </location>
</feature>
<dbReference type="InParanoid" id="A0A0C3GXY3"/>
<evidence type="ECO:0000256" key="7">
    <source>
        <dbReference type="ARBA" id="ARBA00022840"/>
    </source>
</evidence>
<comment type="subcellular location">
    <subcellularLocation>
        <location evidence="2">Chromosome</location>
    </subcellularLocation>
    <subcellularLocation>
        <location evidence="1">Nucleus</location>
    </subcellularLocation>
</comment>
<keyword evidence="5" id="KW-0547">Nucleotide-binding</keyword>
<dbReference type="Proteomes" id="UP000054321">
    <property type="component" value="Unassembled WGS sequence"/>
</dbReference>
<dbReference type="OrthoDB" id="10265785at2759"/>
<reference evidence="16" key="2">
    <citation type="submission" date="2015-01" db="EMBL/GenBank/DDBJ databases">
        <title>Evolutionary Origins and Diversification of the Mycorrhizal Mutualists.</title>
        <authorList>
            <consortium name="DOE Joint Genome Institute"/>
            <consortium name="Mycorrhizal Genomics Consortium"/>
            <person name="Kohler A."/>
            <person name="Kuo A."/>
            <person name="Nagy L.G."/>
            <person name="Floudas D."/>
            <person name="Copeland A."/>
            <person name="Barry K.W."/>
            <person name="Cichocki N."/>
            <person name="Veneault-Fourrey C."/>
            <person name="LaButti K."/>
            <person name="Lindquist E.A."/>
            <person name="Lipzen A."/>
            <person name="Lundell T."/>
            <person name="Morin E."/>
            <person name="Murat C."/>
            <person name="Riley R."/>
            <person name="Ohm R."/>
            <person name="Sun H."/>
            <person name="Tunlid A."/>
            <person name="Henrissat B."/>
            <person name="Grigoriev I.V."/>
            <person name="Hibbett D.S."/>
            <person name="Martin F."/>
        </authorList>
    </citation>
    <scope>NUCLEOTIDE SEQUENCE [LARGE SCALE GENOMIC DNA]</scope>
    <source>
        <strain evidence="16">Zn</strain>
    </source>
</reference>
<keyword evidence="7" id="KW-0067">ATP-binding</keyword>
<dbReference type="GO" id="GO:0005524">
    <property type="term" value="F:ATP binding"/>
    <property type="evidence" value="ECO:0007669"/>
    <property type="project" value="UniProtKB-KW"/>
</dbReference>
<feature type="domain" description="RecF/RecN/SMC N-terminal" evidence="14">
    <location>
        <begin position="123"/>
        <end position="1137"/>
    </location>
</feature>
<dbReference type="GO" id="GO:0003697">
    <property type="term" value="F:single-stranded DNA binding"/>
    <property type="evidence" value="ECO:0007669"/>
    <property type="project" value="TreeGrafter"/>
</dbReference>
<dbReference type="Gene3D" id="3.40.50.300">
    <property type="entry name" value="P-loop containing nucleotide triphosphate hydrolases"/>
    <property type="match status" value="2"/>
</dbReference>
<evidence type="ECO:0000256" key="3">
    <source>
        <dbReference type="ARBA" id="ARBA00006793"/>
    </source>
</evidence>
<dbReference type="PANTHER" id="PTHR19306:SF6">
    <property type="entry name" value="STRUCTURAL MAINTENANCE OF CHROMOSOMES PROTEIN 6"/>
    <property type="match status" value="1"/>
</dbReference>
<evidence type="ECO:0000256" key="9">
    <source>
        <dbReference type="ARBA" id="ARBA00023172"/>
    </source>
</evidence>
<dbReference type="EMBL" id="KN832876">
    <property type="protein sequence ID" value="KIN00941.1"/>
    <property type="molecule type" value="Genomic_DNA"/>
</dbReference>
<keyword evidence="11" id="KW-0539">Nucleus</keyword>
<dbReference type="GO" id="GO:0035861">
    <property type="term" value="C:site of double-strand break"/>
    <property type="evidence" value="ECO:0007669"/>
    <property type="project" value="TreeGrafter"/>
</dbReference>
<dbReference type="GO" id="GO:0000724">
    <property type="term" value="P:double-strand break repair via homologous recombination"/>
    <property type="evidence" value="ECO:0007669"/>
    <property type="project" value="TreeGrafter"/>
</dbReference>
<protein>
    <recommendedName>
        <fullName evidence="14">RecF/RecN/SMC N-terminal domain-containing protein</fullName>
    </recommendedName>
</protein>
<keyword evidence="16" id="KW-1185">Reference proteome</keyword>
<keyword evidence="10" id="KW-0234">DNA repair</keyword>
<organism evidence="15 16">
    <name type="scientific">Oidiodendron maius (strain Zn)</name>
    <dbReference type="NCBI Taxonomy" id="913774"/>
    <lineage>
        <taxon>Eukaryota</taxon>
        <taxon>Fungi</taxon>
        <taxon>Dikarya</taxon>
        <taxon>Ascomycota</taxon>
        <taxon>Pezizomycotina</taxon>
        <taxon>Leotiomycetes</taxon>
        <taxon>Leotiomycetes incertae sedis</taxon>
        <taxon>Myxotrichaceae</taxon>
        <taxon>Oidiodendron</taxon>
    </lineage>
</organism>
<keyword evidence="6" id="KW-0227">DNA damage</keyword>
<evidence type="ECO:0000256" key="6">
    <source>
        <dbReference type="ARBA" id="ARBA00022763"/>
    </source>
</evidence>
<dbReference type="PANTHER" id="PTHR19306">
    <property type="entry name" value="STRUCTURAL MAINTENANCE OF CHROMOSOMES 5,6 SMC5, SMC6"/>
    <property type="match status" value="1"/>
</dbReference>
<dbReference type="GO" id="GO:0005634">
    <property type="term" value="C:nucleus"/>
    <property type="evidence" value="ECO:0007669"/>
    <property type="project" value="UniProtKB-SubCell"/>
</dbReference>
<feature type="region of interest" description="Disordered" evidence="13">
    <location>
        <begin position="493"/>
        <end position="516"/>
    </location>
</feature>
<dbReference type="STRING" id="913774.A0A0C3GXY3"/>
<evidence type="ECO:0000256" key="8">
    <source>
        <dbReference type="ARBA" id="ARBA00023054"/>
    </source>
</evidence>
<dbReference type="GO" id="GO:0030915">
    <property type="term" value="C:Smc5-Smc6 complex"/>
    <property type="evidence" value="ECO:0007669"/>
    <property type="project" value="TreeGrafter"/>
</dbReference>
<evidence type="ECO:0000256" key="13">
    <source>
        <dbReference type="SAM" id="MobiDB-lite"/>
    </source>
</evidence>
<evidence type="ECO:0000256" key="2">
    <source>
        <dbReference type="ARBA" id="ARBA00004286"/>
    </source>
</evidence>
<keyword evidence="8 12" id="KW-0175">Coiled coil</keyword>
<keyword evidence="9" id="KW-0233">DNA recombination</keyword>
<reference evidence="15 16" key="1">
    <citation type="submission" date="2014-04" db="EMBL/GenBank/DDBJ databases">
        <authorList>
            <consortium name="DOE Joint Genome Institute"/>
            <person name="Kuo A."/>
            <person name="Martino E."/>
            <person name="Perotto S."/>
            <person name="Kohler A."/>
            <person name="Nagy L.G."/>
            <person name="Floudas D."/>
            <person name="Copeland A."/>
            <person name="Barry K.W."/>
            <person name="Cichocki N."/>
            <person name="Veneault-Fourrey C."/>
            <person name="LaButti K."/>
            <person name="Lindquist E.A."/>
            <person name="Lipzen A."/>
            <person name="Lundell T."/>
            <person name="Morin E."/>
            <person name="Murat C."/>
            <person name="Sun H."/>
            <person name="Tunlid A."/>
            <person name="Henrissat B."/>
            <person name="Grigoriev I.V."/>
            <person name="Hibbett D.S."/>
            <person name="Martin F."/>
            <person name="Nordberg H.P."/>
            <person name="Cantor M.N."/>
            <person name="Hua S.X."/>
        </authorList>
    </citation>
    <scope>NUCLEOTIDE SEQUENCE [LARGE SCALE GENOMIC DNA]</scope>
    <source>
        <strain evidence="15 16">Zn</strain>
    </source>
</reference>
<keyword evidence="4" id="KW-0158">Chromosome</keyword>
<evidence type="ECO:0000256" key="1">
    <source>
        <dbReference type="ARBA" id="ARBA00004123"/>
    </source>
</evidence>
<proteinExistence type="inferred from homology"/>